<name>A0AAE3A374_9FIRM</name>
<dbReference type="RefSeq" id="WP_227733646.1">
    <property type="nucleotide sequence ID" value="NZ_JAJEPV010000036.1"/>
</dbReference>
<evidence type="ECO:0000313" key="2">
    <source>
        <dbReference type="EMBL" id="MCC2120549.1"/>
    </source>
</evidence>
<comment type="caution">
    <text evidence="2">The sequence shown here is derived from an EMBL/GenBank/DDBJ whole genome shotgun (WGS) entry which is preliminary data.</text>
</comment>
<evidence type="ECO:0000313" key="3">
    <source>
        <dbReference type="Proteomes" id="UP001197795"/>
    </source>
</evidence>
<proteinExistence type="predicted"/>
<feature type="coiled-coil region" evidence="1">
    <location>
        <begin position="100"/>
        <end position="134"/>
    </location>
</feature>
<sequence>MNSSAVCTPKLLCPKRRMVRTGECQQIFMLKSEAQDKVLEITKEICRTLIQEEELKKASKDKRKVTSDEYLISELKAEYDRISNSTVSCYQSYREGKYTKEEYVQLRKTNQELLADLENQISDLQEKVANQEPDAEEKIEQLTQYSMLEQYDGDVLSNIIDKVLIYNDKDIEVVFKGENFIRNAV</sequence>
<reference evidence="2 3" key="1">
    <citation type="submission" date="2021-10" db="EMBL/GenBank/DDBJ databases">
        <title>Anaerobic single-cell dispensing facilitates the cultivation of human gut bacteria.</title>
        <authorList>
            <person name="Afrizal A."/>
        </authorList>
    </citation>
    <scope>NUCLEOTIDE SEQUENCE [LARGE SCALE GENOMIC DNA]</scope>
    <source>
        <strain evidence="2 3">CLA-AA-H273</strain>
    </source>
</reference>
<evidence type="ECO:0000256" key="1">
    <source>
        <dbReference type="SAM" id="Coils"/>
    </source>
</evidence>
<keyword evidence="3" id="KW-1185">Reference proteome</keyword>
<dbReference type="AlphaFoldDB" id="A0AAE3A374"/>
<dbReference type="EMBL" id="JAJEPV010000036">
    <property type="protein sequence ID" value="MCC2120549.1"/>
    <property type="molecule type" value="Genomic_DNA"/>
</dbReference>
<accession>A0AAE3A374</accession>
<evidence type="ECO:0008006" key="4">
    <source>
        <dbReference type="Google" id="ProtNLM"/>
    </source>
</evidence>
<keyword evidence="1" id="KW-0175">Coiled coil</keyword>
<gene>
    <name evidence="2" type="ORF">LKD75_13280</name>
</gene>
<organism evidence="2 3">
    <name type="scientific">Waltera acetigignens</name>
    <dbReference type="NCBI Taxonomy" id="2981769"/>
    <lineage>
        <taxon>Bacteria</taxon>
        <taxon>Bacillati</taxon>
        <taxon>Bacillota</taxon>
        <taxon>Clostridia</taxon>
        <taxon>Lachnospirales</taxon>
        <taxon>Lachnospiraceae</taxon>
        <taxon>Waltera</taxon>
    </lineage>
</organism>
<dbReference type="Proteomes" id="UP001197795">
    <property type="component" value="Unassembled WGS sequence"/>
</dbReference>
<protein>
    <recommendedName>
        <fullName evidence="4">Site-specific recombinase</fullName>
    </recommendedName>
</protein>